<dbReference type="Pfam" id="PF01458">
    <property type="entry name" value="SUFBD_core"/>
    <property type="match status" value="1"/>
</dbReference>
<name>A0A151CID2_9BACT</name>
<dbReference type="EMBL" id="LNKT01000002">
    <property type="protein sequence ID" value="KYJ87295.1"/>
    <property type="molecule type" value="Genomic_DNA"/>
</dbReference>
<dbReference type="RefSeq" id="WP_067329053.1">
    <property type="nucleotide sequence ID" value="NZ_LNKT01000002.1"/>
</dbReference>
<sequence length="401" mass="45413">MILDALRKKTVEEMGQALGVDARKPQLARLHALGLPTKKSEAYRYFDIDTLLAQEYTLLDYVPKSIQESDRVEIVDGTVISAPKGMRIFYEECKLIDMEHFDPLYYLGHLLAPHVIKIEIDGDAHVEIVHRFTKSNALINYRIALENQSNRHAIVYESFENEAISNSLVLYGYDMHIAPDSTLRVLKTQTFDAEHYAIVASHSIHVERQANAILKSFDFGGGLGLQLIKVVLEERAHTEMGHLLYLNSDSRRGTVSQIIHRGQHSTSSQEAKNILDGHSRGIFDALIKVEHSAKYTKAHQNSKAILLDEKAYMVAKPQLEIYIDELEASHGSTTGQLDKKQLFYLQSRGISAVEARKMLVIAFANTLIEKVKDIRQQERIKDEFENAFYAMQEKETAGEAS</sequence>
<dbReference type="InterPro" id="IPR000825">
    <property type="entry name" value="SUF_FeS_clus_asmbl_SufBD_core"/>
</dbReference>
<feature type="domain" description="SUF system FeS cluster assembly SufBD core" evidence="1">
    <location>
        <begin position="133"/>
        <end position="363"/>
    </location>
</feature>
<dbReference type="SUPFAM" id="SSF101960">
    <property type="entry name" value="Stabilizer of iron transporter SufD"/>
    <property type="match status" value="1"/>
</dbReference>
<dbReference type="GO" id="GO:0016226">
    <property type="term" value="P:iron-sulfur cluster assembly"/>
    <property type="evidence" value="ECO:0007669"/>
    <property type="project" value="InterPro"/>
</dbReference>
<evidence type="ECO:0000259" key="1">
    <source>
        <dbReference type="Pfam" id="PF01458"/>
    </source>
</evidence>
<dbReference type="PANTHER" id="PTHR43575">
    <property type="entry name" value="PROTEIN ABCI7, CHLOROPLASTIC"/>
    <property type="match status" value="1"/>
</dbReference>
<dbReference type="PANTHER" id="PTHR43575:SF1">
    <property type="entry name" value="PROTEIN ABCI7, CHLOROPLASTIC"/>
    <property type="match status" value="1"/>
</dbReference>
<protein>
    <submittedName>
        <fullName evidence="2">Fe-S cluster assembly protein SufD</fullName>
    </submittedName>
</protein>
<accession>A0A151CID2</accession>
<dbReference type="InterPro" id="IPR055346">
    <property type="entry name" value="Fe-S_cluster_assembly_SufBD"/>
</dbReference>
<reference evidence="2 3" key="1">
    <citation type="submission" date="2015-11" db="EMBL/GenBank/DDBJ databases">
        <title>Draft genome of Sulfurovum riftiae 1812E, a member of the Epsilonproteobacteria isolated from the tube of the deep-sea hydrothermal vent tubewom Riftia pachyptila.</title>
        <authorList>
            <person name="Vetriani C."/>
            <person name="Giovannelli D."/>
        </authorList>
    </citation>
    <scope>NUCLEOTIDE SEQUENCE [LARGE SCALE GENOMIC DNA]</scope>
    <source>
        <strain evidence="2 3">1812E</strain>
    </source>
</reference>
<dbReference type="OrthoDB" id="9768262at2"/>
<keyword evidence="3" id="KW-1185">Reference proteome</keyword>
<gene>
    <name evidence="2" type="ORF">AS592_02855</name>
</gene>
<proteinExistence type="predicted"/>
<dbReference type="AlphaFoldDB" id="A0A151CID2"/>
<dbReference type="STRING" id="1630136.AS592_02855"/>
<organism evidence="2 3">
    <name type="scientific">Sulfurovum riftiae</name>
    <dbReference type="NCBI Taxonomy" id="1630136"/>
    <lineage>
        <taxon>Bacteria</taxon>
        <taxon>Pseudomonadati</taxon>
        <taxon>Campylobacterota</taxon>
        <taxon>Epsilonproteobacteria</taxon>
        <taxon>Campylobacterales</taxon>
        <taxon>Sulfurovaceae</taxon>
        <taxon>Sulfurovum</taxon>
    </lineage>
</organism>
<dbReference type="Proteomes" id="UP000075359">
    <property type="component" value="Unassembled WGS sequence"/>
</dbReference>
<evidence type="ECO:0000313" key="3">
    <source>
        <dbReference type="Proteomes" id="UP000075359"/>
    </source>
</evidence>
<dbReference type="InterPro" id="IPR037284">
    <property type="entry name" value="SUF_FeS_clus_asmbl_SufBD_sf"/>
</dbReference>
<evidence type="ECO:0000313" key="2">
    <source>
        <dbReference type="EMBL" id="KYJ87295.1"/>
    </source>
</evidence>
<comment type="caution">
    <text evidence="2">The sequence shown here is derived from an EMBL/GenBank/DDBJ whole genome shotgun (WGS) entry which is preliminary data.</text>
</comment>